<evidence type="ECO:0000313" key="1">
    <source>
        <dbReference type="EMBL" id="CEG35348.1"/>
    </source>
</evidence>
<reference evidence="2" key="1">
    <citation type="submission" date="2014-09" db="EMBL/GenBank/DDBJ databases">
        <authorList>
            <person name="Sharma Rahul"/>
            <person name="Thines Marco"/>
        </authorList>
    </citation>
    <scope>NUCLEOTIDE SEQUENCE [LARGE SCALE GENOMIC DNA]</scope>
</reference>
<sequence length="87" mass="9692">MTDTPQTVIQPNITSEGALHLLTVSEIISGTLRLRHNQTSLVWVTDLFIIYPNKPRYNFVMLCYVPTMWCHASTTPTIAGNVSATSI</sequence>
<dbReference type="EMBL" id="CCYD01000041">
    <property type="protein sequence ID" value="CEG35348.1"/>
    <property type="molecule type" value="Genomic_DNA"/>
</dbReference>
<organism evidence="1 2">
    <name type="scientific">Plasmopara halstedii</name>
    <name type="common">Downy mildew of sunflower</name>
    <dbReference type="NCBI Taxonomy" id="4781"/>
    <lineage>
        <taxon>Eukaryota</taxon>
        <taxon>Sar</taxon>
        <taxon>Stramenopiles</taxon>
        <taxon>Oomycota</taxon>
        <taxon>Peronosporomycetes</taxon>
        <taxon>Peronosporales</taxon>
        <taxon>Peronosporaceae</taxon>
        <taxon>Plasmopara</taxon>
    </lineage>
</organism>
<evidence type="ECO:0000313" key="2">
    <source>
        <dbReference type="Proteomes" id="UP000054928"/>
    </source>
</evidence>
<dbReference type="AlphaFoldDB" id="A0A0P1A5E8"/>
<dbReference type="GeneID" id="36404529"/>
<name>A0A0P1A5E8_PLAHL</name>
<dbReference type="RefSeq" id="XP_024571717.1">
    <property type="nucleotide sequence ID" value="XM_024723181.1"/>
</dbReference>
<dbReference type="Proteomes" id="UP000054928">
    <property type="component" value="Unassembled WGS sequence"/>
</dbReference>
<keyword evidence="2" id="KW-1185">Reference proteome</keyword>
<accession>A0A0P1A5E8</accession>
<protein>
    <submittedName>
        <fullName evidence="1">Uncharacterized protein</fullName>
    </submittedName>
</protein>
<proteinExistence type="predicted"/>